<dbReference type="RefSeq" id="WP_181879897.1">
    <property type="nucleotide sequence ID" value="NZ_CAAKNQ010000078.1"/>
</dbReference>
<evidence type="ECO:0000313" key="1">
    <source>
        <dbReference type="EMBL" id="VYT61552.1"/>
    </source>
</evidence>
<evidence type="ECO:0008006" key="2">
    <source>
        <dbReference type="Google" id="ProtNLM"/>
    </source>
</evidence>
<proteinExistence type="predicted"/>
<reference evidence="1" key="1">
    <citation type="submission" date="2019-11" db="EMBL/GenBank/DDBJ databases">
        <authorList>
            <person name="Feng L."/>
        </authorList>
    </citation>
    <scope>NUCLEOTIDE SEQUENCE</scope>
    <source>
        <strain evidence="1">KOxytocaLFYP65</strain>
    </source>
</reference>
<organism evidence="1">
    <name type="scientific">Klebsiella oxytoca</name>
    <dbReference type="NCBI Taxonomy" id="571"/>
    <lineage>
        <taxon>Bacteria</taxon>
        <taxon>Pseudomonadati</taxon>
        <taxon>Pseudomonadota</taxon>
        <taxon>Gammaproteobacteria</taxon>
        <taxon>Enterobacterales</taxon>
        <taxon>Enterobacteriaceae</taxon>
        <taxon>Klebsiella/Raoultella group</taxon>
        <taxon>Klebsiella</taxon>
    </lineage>
</organism>
<accession>A0A6N2Y6F9</accession>
<protein>
    <recommendedName>
        <fullName evidence="2">Fimbrial protein</fullName>
    </recommendedName>
</protein>
<gene>
    <name evidence="1" type="ORF">KOLFYP65_02945</name>
</gene>
<dbReference type="EMBL" id="CACRTM010000010">
    <property type="protein sequence ID" value="VYT61552.1"/>
    <property type="molecule type" value="Genomic_DNA"/>
</dbReference>
<dbReference type="AlphaFoldDB" id="A0A6N2Y6F9"/>
<name>A0A6N2Y6F9_KLEOX</name>
<sequence>MKWFVFMFVTTVTALTVTPEVKSGSFDPVTGAYTTDPITVTLTPKTVTASASVIPDGEKVFWAPAIGSGNYVQENGLIYWGSHTYSMTSNTVATAAAASINARGTCTATASGASLTINGCFTFKVNYDIRMGKGATCKSFFGSGNEPYVISSFGTFVQLKSNNNGSQSTRSLTRPDSANVGVTTLTYPRQTFTTMPSSSSYDTNLQATLSAATPPSVFLYCTVTQGALTSLASGSTISHSFILVPSGKRPAYAPTISYSPALPITNTIAVNIRNIAAIEILPSTVFNTGTISAWRTTYMEQPLTVTGQGNITRNFGASENFNIIESWTCATTGQIDFRIKRDNTNANVCSGATYTHPVQTPQSLTAQWKAQSSNASGAWSARATVTFTLP</sequence>